<dbReference type="Gene3D" id="1.25.40.10">
    <property type="entry name" value="Tetratricopeptide repeat domain"/>
    <property type="match status" value="3"/>
</dbReference>
<dbReference type="InterPro" id="IPR050498">
    <property type="entry name" value="Ycf3"/>
</dbReference>
<dbReference type="Pfam" id="PF13181">
    <property type="entry name" value="TPR_8"/>
    <property type="match status" value="1"/>
</dbReference>
<accession>A0ABP6Y9F8</accession>
<dbReference type="EMBL" id="BAABCY010000078">
    <property type="protein sequence ID" value="GAA3578839.1"/>
    <property type="molecule type" value="Genomic_DNA"/>
</dbReference>
<feature type="repeat" description="TPR" evidence="3">
    <location>
        <begin position="121"/>
        <end position="154"/>
    </location>
</feature>
<dbReference type="PROSITE" id="PS50293">
    <property type="entry name" value="TPR_REGION"/>
    <property type="match status" value="1"/>
</dbReference>
<proteinExistence type="predicted"/>
<evidence type="ECO:0000313" key="5">
    <source>
        <dbReference type="Proteomes" id="UP001500954"/>
    </source>
</evidence>
<evidence type="ECO:0008006" key="6">
    <source>
        <dbReference type="Google" id="ProtNLM"/>
    </source>
</evidence>
<feature type="repeat" description="TPR" evidence="3">
    <location>
        <begin position="87"/>
        <end position="120"/>
    </location>
</feature>
<dbReference type="PROSITE" id="PS50005">
    <property type="entry name" value="TPR"/>
    <property type="match status" value="3"/>
</dbReference>
<sequence length="322" mass="37380">MLIMKIKLFTLFILTPILTYAQANKLYRKAIRATDLNEKIELFNQVINLEPKNLNAYFYRGIAKNDLGDYSGAIVDYSKILVYKPDADTYFNRGNSRYSLKDYEGAKQDYQKALDIDPDFIDALFSLATSKYDLNDYYGAIKDLNNVIETDPYHAKAYKLRATSYSALEKHEMALKDYSFLVLIYPNAETYFDRGLFYMELNHHEQALSDFTKSIRHDKKNPFTYFFRGISNLHLAQYANAVSDFSINTSFDSSDFDALIGLAIGYNKLNDLPNAQLNFEKAKKILAKTAKTKNTKALEFYADSYWYQKQYYFFINGVKDLE</sequence>
<keyword evidence="1" id="KW-0677">Repeat</keyword>
<dbReference type="PANTHER" id="PTHR44858">
    <property type="entry name" value="TETRATRICOPEPTIDE REPEAT PROTEIN 6"/>
    <property type="match status" value="1"/>
</dbReference>
<feature type="repeat" description="TPR" evidence="3">
    <location>
        <begin position="188"/>
        <end position="221"/>
    </location>
</feature>
<dbReference type="SMART" id="SM00028">
    <property type="entry name" value="TPR"/>
    <property type="match status" value="7"/>
</dbReference>
<dbReference type="Pfam" id="PF00515">
    <property type="entry name" value="TPR_1"/>
    <property type="match status" value="1"/>
</dbReference>
<dbReference type="InterPro" id="IPR019734">
    <property type="entry name" value="TPR_rpt"/>
</dbReference>
<evidence type="ECO:0000256" key="2">
    <source>
        <dbReference type="ARBA" id="ARBA00022803"/>
    </source>
</evidence>
<keyword evidence="2 3" id="KW-0802">TPR repeat</keyword>
<keyword evidence="5" id="KW-1185">Reference proteome</keyword>
<evidence type="ECO:0000256" key="3">
    <source>
        <dbReference type="PROSITE-ProRule" id="PRU00339"/>
    </source>
</evidence>
<reference evidence="5" key="1">
    <citation type="journal article" date="2019" name="Int. J. Syst. Evol. Microbiol.">
        <title>The Global Catalogue of Microorganisms (GCM) 10K type strain sequencing project: providing services to taxonomists for standard genome sequencing and annotation.</title>
        <authorList>
            <consortium name="The Broad Institute Genomics Platform"/>
            <consortium name="The Broad Institute Genome Sequencing Center for Infectious Disease"/>
            <person name="Wu L."/>
            <person name="Ma J."/>
        </authorList>
    </citation>
    <scope>NUCLEOTIDE SEQUENCE [LARGE SCALE GENOMIC DNA]</scope>
    <source>
        <strain evidence="5">JCM 17111</strain>
    </source>
</reference>
<dbReference type="PANTHER" id="PTHR44858:SF1">
    <property type="entry name" value="UDP-N-ACETYLGLUCOSAMINE--PEPTIDE N-ACETYLGLUCOSAMINYLTRANSFERASE SPINDLY-RELATED"/>
    <property type="match status" value="1"/>
</dbReference>
<gene>
    <name evidence="4" type="ORF">GCM10022395_29410</name>
</gene>
<dbReference type="Pfam" id="PF13174">
    <property type="entry name" value="TPR_6"/>
    <property type="match status" value="1"/>
</dbReference>
<dbReference type="InterPro" id="IPR011990">
    <property type="entry name" value="TPR-like_helical_dom_sf"/>
</dbReference>
<protein>
    <recommendedName>
        <fullName evidence="6">Tetratricopeptide repeat protein</fullName>
    </recommendedName>
</protein>
<evidence type="ECO:0000313" key="4">
    <source>
        <dbReference type="EMBL" id="GAA3578839.1"/>
    </source>
</evidence>
<comment type="caution">
    <text evidence="4">The sequence shown here is derived from an EMBL/GenBank/DDBJ whole genome shotgun (WGS) entry which is preliminary data.</text>
</comment>
<organism evidence="4 5">
    <name type="scientific">Snuella lapsa</name>
    <dbReference type="NCBI Taxonomy" id="870481"/>
    <lineage>
        <taxon>Bacteria</taxon>
        <taxon>Pseudomonadati</taxon>
        <taxon>Bacteroidota</taxon>
        <taxon>Flavobacteriia</taxon>
        <taxon>Flavobacteriales</taxon>
        <taxon>Flavobacteriaceae</taxon>
        <taxon>Snuella</taxon>
    </lineage>
</organism>
<dbReference type="Proteomes" id="UP001500954">
    <property type="component" value="Unassembled WGS sequence"/>
</dbReference>
<evidence type="ECO:0000256" key="1">
    <source>
        <dbReference type="ARBA" id="ARBA00022737"/>
    </source>
</evidence>
<dbReference type="SUPFAM" id="SSF48452">
    <property type="entry name" value="TPR-like"/>
    <property type="match status" value="2"/>
</dbReference>
<name>A0ABP6Y9F8_9FLAO</name>